<evidence type="ECO:0008006" key="3">
    <source>
        <dbReference type="Google" id="ProtNLM"/>
    </source>
</evidence>
<comment type="caution">
    <text evidence="1">The sequence shown here is derived from an EMBL/GenBank/DDBJ whole genome shotgun (WGS) entry which is preliminary data.</text>
</comment>
<protein>
    <recommendedName>
        <fullName evidence="3">SIR2-like protein</fullName>
    </recommendedName>
</protein>
<gene>
    <name evidence="1" type="ORF">EV677_1534</name>
</gene>
<dbReference type="RefSeq" id="WP_112993133.1">
    <property type="nucleotide sequence ID" value="NZ_PTLZ01000005.1"/>
</dbReference>
<dbReference type="EMBL" id="SNWF01000005">
    <property type="protein sequence ID" value="TDN89477.1"/>
    <property type="molecule type" value="Genomic_DNA"/>
</dbReference>
<reference evidence="1 2" key="1">
    <citation type="submission" date="2019-03" db="EMBL/GenBank/DDBJ databases">
        <title>Genomic Encyclopedia of Type Strains, Phase IV (KMG-IV): sequencing the most valuable type-strain genomes for metagenomic binning, comparative biology and taxonomic classification.</title>
        <authorList>
            <person name="Goeker M."/>
        </authorList>
    </citation>
    <scope>NUCLEOTIDE SEQUENCE [LARGE SCALE GENOMIC DNA]</scope>
    <source>
        <strain evidence="1 2">DSM 18555</strain>
    </source>
</reference>
<organism evidence="1 2">
    <name type="scientific">Herminiimonas fonticola</name>
    <dbReference type="NCBI Taxonomy" id="303380"/>
    <lineage>
        <taxon>Bacteria</taxon>
        <taxon>Pseudomonadati</taxon>
        <taxon>Pseudomonadota</taxon>
        <taxon>Betaproteobacteria</taxon>
        <taxon>Burkholderiales</taxon>
        <taxon>Oxalobacteraceae</taxon>
        <taxon>Herminiimonas</taxon>
    </lineage>
</organism>
<dbReference type="Proteomes" id="UP000294737">
    <property type="component" value="Unassembled WGS sequence"/>
</dbReference>
<keyword evidence="2" id="KW-1185">Reference proteome</keyword>
<evidence type="ECO:0000313" key="1">
    <source>
        <dbReference type="EMBL" id="TDN89477.1"/>
    </source>
</evidence>
<accession>A0A4R6G4X9</accession>
<sequence>MRVVVIGAGASLEESLRLGSPANLRPPLIRNFAKILWSDTNLALPQSLYDYMQRYLVSLGHMPSSNPLETFIALEELGTDVHIERFFEYAWMHRHSLYDGAWGDLMYGAVVNTLICLFPQNGFHENGKGWKPFTAYQALANKLSAGDLVVNLNYEPLFEMGAIQAGRQITYIPNNQKNDSILVAKPHGSINLIVESKKFWFSEPDIIGSIMSQGEDMTEFRGIIAPRYNKSYQQHPIAAKIFDAIRDTSPDSVTFWGVGFTNSDADLNELYLGWCGKASRISIIHPCPETEILDAEKLLHTKVEHYKSPEEWNI</sequence>
<dbReference type="OrthoDB" id="8446653at2"/>
<dbReference type="AlphaFoldDB" id="A0A4R6G4X9"/>
<proteinExistence type="predicted"/>
<name>A0A4R6G4X9_9BURK</name>
<evidence type="ECO:0000313" key="2">
    <source>
        <dbReference type="Proteomes" id="UP000294737"/>
    </source>
</evidence>